<dbReference type="EMBL" id="CAXITT010000192">
    <property type="protein sequence ID" value="CAL1535114.1"/>
    <property type="molecule type" value="Genomic_DNA"/>
</dbReference>
<feature type="region of interest" description="Disordered" evidence="1">
    <location>
        <begin position="1"/>
        <end position="262"/>
    </location>
</feature>
<reference evidence="3 4" key="1">
    <citation type="submission" date="2024-04" db="EMBL/GenBank/DDBJ databases">
        <authorList>
            <consortium name="Genoscope - CEA"/>
            <person name="William W."/>
        </authorList>
    </citation>
    <scope>NUCLEOTIDE SEQUENCE [LARGE SCALE GENOMIC DNA]</scope>
</reference>
<accession>A0AAV2HM41</accession>
<dbReference type="InterPro" id="IPR025451">
    <property type="entry name" value="DUF4211"/>
</dbReference>
<feature type="compositionally biased region" description="Basic and acidic residues" evidence="1">
    <location>
        <begin position="124"/>
        <end position="136"/>
    </location>
</feature>
<feature type="compositionally biased region" description="Basic residues" evidence="1">
    <location>
        <begin position="81"/>
        <end position="98"/>
    </location>
</feature>
<feature type="compositionally biased region" description="Polar residues" evidence="1">
    <location>
        <begin position="250"/>
        <end position="259"/>
    </location>
</feature>
<gene>
    <name evidence="3" type="ORF">GSLYS_00009074001</name>
</gene>
<feature type="compositionally biased region" description="Basic and acidic residues" evidence="1">
    <location>
        <begin position="22"/>
        <end position="50"/>
    </location>
</feature>
<dbReference type="AlphaFoldDB" id="A0AAV2HM41"/>
<feature type="compositionally biased region" description="Acidic residues" evidence="1">
    <location>
        <begin position="228"/>
        <end position="242"/>
    </location>
</feature>
<feature type="compositionally biased region" description="Basic residues" evidence="1">
    <location>
        <begin position="145"/>
        <end position="155"/>
    </location>
</feature>
<organism evidence="3 4">
    <name type="scientific">Lymnaea stagnalis</name>
    <name type="common">Great pond snail</name>
    <name type="synonym">Helix stagnalis</name>
    <dbReference type="NCBI Taxonomy" id="6523"/>
    <lineage>
        <taxon>Eukaryota</taxon>
        <taxon>Metazoa</taxon>
        <taxon>Spiralia</taxon>
        <taxon>Lophotrochozoa</taxon>
        <taxon>Mollusca</taxon>
        <taxon>Gastropoda</taxon>
        <taxon>Heterobranchia</taxon>
        <taxon>Euthyneura</taxon>
        <taxon>Panpulmonata</taxon>
        <taxon>Hygrophila</taxon>
        <taxon>Lymnaeoidea</taxon>
        <taxon>Lymnaeidae</taxon>
        <taxon>Lymnaea</taxon>
    </lineage>
</organism>
<dbReference type="InterPro" id="IPR017956">
    <property type="entry name" value="AT_hook_DNA-bd_motif"/>
</dbReference>
<keyword evidence="4" id="KW-1185">Reference proteome</keyword>
<dbReference type="PANTHER" id="PTHR14689">
    <property type="entry name" value="PHORBOL-ESTER_DAG-TYPE DOMAIN-CONTAINING PROTEIN"/>
    <property type="match status" value="1"/>
</dbReference>
<evidence type="ECO:0000256" key="1">
    <source>
        <dbReference type="SAM" id="MobiDB-lite"/>
    </source>
</evidence>
<evidence type="ECO:0000313" key="3">
    <source>
        <dbReference type="EMBL" id="CAL1535114.1"/>
    </source>
</evidence>
<dbReference type="SMART" id="SM00384">
    <property type="entry name" value="AT_hook"/>
    <property type="match status" value="3"/>
</dbReference>
<dbReference type="GO" id="GO:0005634">
    <property type="term" value="C:nucleus"/>
    <property type="evidence" value="ECO:0007669"/>
    <property type="project" value="TreeGrafter"/>
</dbReference>
<feature type="compositionally biased region" description="Acidic residues" evidence="1">
    <location>
        <begin position="174"/>
        <end position="195"/>
    </location>
</feature>
<sequence length="556" mass="62977">METENEAISNGGAGDNNVNAVVKDEVEKLSNEVPADVKSEPEQVSDDGKSSRSIRKRKSVNLADDSDISDASSSENVVRPPAKRGRGGAGRRGRGRGRGRGELPANMADPSRSPRIVLKNIGSARDDDLSDEKGKGDLVSPKSTPRGRGRGRGRPPKYAEPPKNTPRTKTRVEAEDDEEEEFLEEELDDEDADEDFIPRKRRGRPPGRSSTRGRKGKGKRGRPVHNSEEDEDDEEDEEEEGANDAGDSGPDTNPNSVKTGQYLIEKSDMRRLENYPIWRMEGPNMLRKFELIVSEGRVCHKSLYAYSSWAQSMIDLFEKIQVNQISTHDGESIVEIKEECAPKPPPLEILERKFANDDLLDKFYIYIEAIFRQAADPTFLKLVRDEDDIHFIEPITYIDSMIKEKIAFIESQVSMKEDFKIRVRNCPNMKTIRRQNWSQTDQATTNKTTEKGVRSVLMFGFGYDPWFLDEDKSKGVEVAQEVVIGNTMEQFLASYHGLTHFKFHLLRRCQDKLKLVGSLEPGLDIISVQNKCFHDKVWILQAFEDLRNLLDNENLS</sequence>
<proteinExistence type="predicted"/>
<comment type="caution">
    <text evidence="3">The sequence shown here is derived from an EMBL/GenBank/DDBJ whole genome shotgun (WGS) entry which is preliminary data.</text>
</comment>
<feature type="domain" description="DUF4211" evidence="2">
    <location>
        <begin position="352"/>
        <end position="463"/>
    </location>
</feature>
<name>A0AAV2HM41_LYMST</name>
<dbReference type="GO" id="GO:0003677">
    <property type="term" value="F:DNA binding"/>
    <property type="evidence" value="ECO:0007669"/>
    <property type="project" value="InterPro"/>
</dbReference>
<feature type="compositionally biased region" description="Basic residues" evidence="1">
    <location>
        <begin position="199"/>
        <end position="223"/>
    </location>
</feature>
<dbReference type="PRINTS" id="PR00929">
    <property type="entry name" value="ATHOOK"/>
</dbReference>
<evidence type="ECO:0000259" key="2">
    <source>
        <dbReference type="Pfam" id="PF13926"/>
    </source>
</evidence>
<protein>
    <recommendedName>
        <fullName evidence="2">DUF4211 domain-containing protein</fullName>
    </recommendedName>
</protein>
<evidence type="ECO:0000313" key="4">
    <source>
        <dbReference type="Proteomes" id="UP001497497"/>
    </source>
</evidence>
<dbReference type="Proteomes" id="UP001497497">
    <property type="component" value="Unassembled WGS sequence"/>
</dbReference>
<dbReference type="PANTHER" id="PTHR14689:SF0">
    <property type="entry name" value="COILED-COIL DOMAIN-CONTAINING PROTEIN 82"/>
    <property type="match status" value="1"/>
</dbReference>
<dbReference type="Pfam" id="PF13926">
    <property type="entry name" value="DUF4211"/>
    <property type="match status" value="1"/>
</dbReference>